<protein>
    <submittedName>
        <fullName evidence="1">Uncharacterized protein</fullName>
    </submittedName>
</protein>
<gene>
    <name evidence="1" type="ORF">SDC9_15996</name>
</gene>
<sequence>MSITPDMRRWLDEKEVSRLTMLSLSTLRAHRFYRKGIPYSKVGRSVRYSVTDVTTFMDSRRITIENR</sequence>
<dbReference type="EMBL" id="VSSQ01000052">
    <property type="protein sequence ID" value="MPL70241.1"/>
    <property type="molecule type" value="Genomic_DNA"/>
</dbReference>
<dbReference type="AlphaFoldDB" id="A0A644TX06"/>
<comment type="caution">
    <text evidence="1">The sequence shown here is derived from an EMBL/GenBank/DDBJ whole genome shotgun (WGS) entry which is preliminary data.</text>
</comment>
<reference evidence="1" key="1">
    <citation type="submission" date="2019-08" db="EMBL/GenBank/DDBJ databases">
        <authorList>
            <person name="Kucharzyk K."/>
            <person name="Murdoch R.W."/>
            <person name="Higgins S."/>
            <person name="Loffler F."/>
        </authorList>
    </citation>
    <scope>NUCLEOTIDE SEQUENCE</scope>
</reference>
<proteinExistence type="predicted"/>
<evidence type="ECO:0000313" key="1">
    <source>
        <dbReference type="EMBL" id="MPL70241.1"/>
    </source>
</evidence>
<accession>A0A644TX06</accession>
<organism evidence="1">
    <name type="scientific">bioreactor metagenome</name>
    <dbReference type="NCBI Taxonomy" id="1076179"/>
    <lineage>
        <taxon>unclassified sequences</taxon>
        <taxon>metagenomes</taxon>
        <taxon>ecological metagenomes</taxon>
    </lineage>
</organism>
<name>A0A644TX06_9ZZZZ</name>
<dbReference type="SUPFAM" id="SSF46955">
    <property type="entry name" value="Putative DNA-binding domain"/>
    <property type="match status" value="1"/>
</dbReference>
<dbReference type="InterPro" id="IPR009061">
    <property type="entry name" value="DNA-bd_dom_put_sf"/>
</dbReference>